<dbReference type="PANTHER" id="PTHR34390">
    <property type="entry name" value="UPF0442 PROTEIN YJJB-RELATED"/>
    <property type="match status" value="1"/>
</dbReference>
<evidence type="ECO:0000256" key="3">
    <source>
        <dbReference type="ARBA" id="ARBA00022692"/>
    </source>
</evidence>
<dbReference type="GO" id="GO:0015744">
    <property type="term" value="P:succinate transport"/>
    <property type="evidence" value="ECO:0007669"/>
    <property type="project" value="TreeGrafter"/>
</dbReference>
<dbReference type="Proteomes" id="UP000185478">
    <property type="component" value="Chromosome"/>
</dbReference>
<evidence type="ECO:0000256" key="5">
    <source>
        <dbReference type="ARBA" id="ARBA00023136"/>
    </source>
</evidence>
<name>A0A1L7CI05_9CORY</name>
<evidence type="ECO:0000256" key="7">
    <source>
        <dbReference type="SAM" id="Phobius"/>
    </source>
</evidence>
<dbReference type="PANTHER" id="PTHR34390:SF2">
    <property type="entry name" value="SUCCINATE TRANSPORTER SUBUNIT YJJP-RELATED"/>
    <property type="match status" value="1"/>
</dbReference>
<feature type="transmembrane region" description="Helical" evidence="7">
    <location>
        <begin position="323"/>
        <end position="341"/>
    </location>
</feature>
<feature type="transmembrane region" description="Helical" evidence="7">
    <location>
        <begin position="128"/>
        <end position="147"/>
    </location>
</feature>
<dbReference type="Pfam" id="PF12821">
    <property type="entry name" value="ThrE_2"/>
    <property type="match status" value="1"/>
</dbReference>
<keyword evidence="5 7" id="KW-0472">Membrane</keyword>
<comment type="similarity">
    <text evidence="6">Belongs to the ThrE exporter (TC 2.A.79) family.</text>
</comment>
<dbReference type="GO" id="GO:0005886">
    <property type="term" value="C:plasma membrane"/>
    <property type="evidence" value="ECO:0007669"/>
    <property type="project" value="UniProtKB-SubCell"/>
</dbReference>
<evidence type="ECO:0000259" key="8">
    <source>
        <dbReference type="Pfam" id="PF06738"/>
    </source>
</evidence>
<feature type="transmembrane region" description="Helical" evidence="7">
    <location>
        <begin position="236"/>
        <end position="257"/>
    </location>
</feature>
<feature type="transmembrane region" description="Helical" evidence="7">
    <location>
        <begin position="348"/>
        <end position="367"/>
    </location>
</feature>
<dbReference type="STRING" id="1431546.CAQU_10940"/>
<dbReference type="AlphaFoldDB" id="A0A1L7CI05"/>
<feature type="transmembrane region" description="Helical" evidence="7">
    <location>
        <begin position="269"/>
        <end position="289"/>
    </location>
</feature>
<evidence type="ECO:0000256" key="2">
    <source>
        <dbReference type="ARBA" id="ARBA00022475"/>
    </source>
</evidence>
<reference evidence="10 11" key="1">
    <citation type="submission" date="2014-08" db="EMBL/GenBank/DDBJ databases">
        <title>Complete genome sequence of Corynebacterium aquilae S-613T(T) (=DSM 44791(T)), isolated from the choana of a healthy golden eagle.</title>
        <authorList>
            <person name="Ruckert C."/>
            <person name="Albersmeier A."/>
            <person name="Winkler A."/>
            <person name="Kalinowski J."/>
        </authorList>
    </citation>
    <scope>NUCLEOTIDE SEQUENCE [LARGE SCALE GENOMIC DNA]</scope>
    <source>
        <strain evidence="10 11">S-613</strain>
    </source>
</reference>
<evidence type="ECO:0000256" key="1">
    <source>
        <dbReference type="ARBA" id="ARBA00004651"/>
    </source>
</evidence>
<keyword evidence="2" id="KW-1003">Cell membrane</keyword>
<dbReference type="InterPro" id="IPR050539">
    <property type="entry name" value="ThrE_Dicarb/AminoAcid_Exp"/>
</dbReference>
<dbReference type="Pfam" id="PF06738">
    <property type="entry name" value="ThrE"/>
    <property type="match status" value="1"/>
</dbReference>
<keyword evidence="3 7" id="KW-0812">Transmembrane</keyword>
<feature type="transmembrane region" description="Helical" evidence="7">
    <location>
        <begin position="379"/>
        <end position="400"/>
    </location>
</feature>
<evidence type="ECO:0000256" key="6">
    <source>
        <dbReference type="ARBA" id="ARBA00034125"/>
    </source>
</evidence>
<dbReference type="EMBL" id="CP009245">
    <property type="protein sequence ID" value="APT85481.1"/>
    <property type="molecule type" value="Genomic_DNA"/>
</dbReference>
<keyword evidence="11" id="KW-1185">Reference proteome</keyword>
<gene>
    <name evidence="10" type="ORF">CAQU_10940</name>
</gene>
<proteinExistence type="inferred from homology"/>
<evidence type="ECO:0000313" key="11">
    <source>
        <dbReference type="Proteomes" id="UP000185478"/>
    </source>
</evidence>
<organism evidence="10 11">
    <name type="scientific">Corynebacterium aquilae DSM 44791</name>
    <dbReference type="NCBI Taxonomy" id="1431546"/>
    <lineage>
        <taxon>Bacteria</taxon>
        <taxon>Bacillati</taxon>
        <taxon>Actinomycetota</taxon>
        <taxon>Actinomycetes</taxon>
        <taxon>Mycobacteriales</taxon>
        <taxon>Corynebacteriaceae</taxon>
        <taxon>Corynebacterium</taxon>
    </lineage>
</organism>
<dbReference type="RefSeq" id="WP_075727583.1">
    <property type="nucleotide sequence ID" value="NZ_CP009245.1"/>
</dbReference>
<dbReference type="GO" id="GO:0022857">
    <property type="term" value="F:transmembrane transporter activity"/>
    <property type="evidence" value="ECO:0007669"/>
    <property type="project" value="InterPro"/>
</dbReference>
<evidence type="ECO:0000259" key="9">
    <source>
        <dbReference type="Pfam" id="PF12821"/>
    </source>
</evidence>
<feature type="transmembrane region" description="Helical" evidence="7">
    <location>
        <begin position="296"/>
        <end position="317"/>
    </location>
</feature>
<feature type="domain" description="Threonine/Serine exporter ThrE" evidence="9">
    <location>
        <begin position="276"/>
        <end position="401"/>
    </location>
</feature>
<feature type="domain" description="Threonine/serine exporter-like N-terminal" evidence="8">
    <location>
        <begin position="21"/>
        <end position="252"/>
    </location>
</feature>
<keyword evidence="4 7" id="KW-1133">Transmembrane helix</keyword>
<feature type="transmembrane region" description="Helical" evidence="7">
    <location>
        <begin position="21"/>
        <end position="40"/>
    </location>
</feature>
<feature type="transmembrane region" description="Helical" evidence="7">
    <location>
        <begin position="153"/>
        <end position="169"/>
    </location>
</feature>
<comment type="subcellular location">
    <subcellularLocation>
        <location evidence="1">Cell membrane</location>
        <topology evidence="1">Multi-pass membrane protein</topology>
    </subcellularLocation>
</comment>
<dbReference type="InterPro" id="IPR024528">
    <property type="entry name" value="ThrE_2"/>
</dbReference>
<sequence>MRDTDESDFHAQFEMGVEADAVLRLGLLLMGAGTSGYRVMRAMKRAARALGFTRLDIVVSVNTITCTFHRGKEFRTVVANQHDPTVDASRIEAIEDLAHHLHRRISAAELNARLDEIEHNVTRRWSPWLVAFAAGVACAAFALLNHYPPKESAGIFLAAVCGQATRGFLARRHFNTPGVVALSALVACAVYYLMSGVVELASGYVAAVLFVIPGFPLFSALLDLIRFDITAGLSRLAYALVIMTAATLSVSVFGMITGMPPLPEVHEELPWPVLLLASLVGIAGFAVLFNSSRRMILIASLVGGAANMVRIIAIANYDAPPQLAAFLSGVLIGLMAALIARPARLPRITMTVPAAVIMVPGAAMYQATYALNNHDIDTALASATTAALIVVYISAGLAVARMLTDKDWALGRLIDFNRPLDGEAQLGR</sequence>
<protein>
    <submittedName>
        <fullName evidence="10">Membrane protein</fullName>
    </submittedName>
</protein>
<evidence type="ECO:0000256" key="4">
    <source>
        <dbReference type="ARBA" id="ARBA00022989"/>
    </source>
</evidence>
<feature type="transmembrane region" description="Helical" evidence="7">
    <location>
        <begin position="176"/>
        <end position="194"/>
    </location>
</feature>
<dbReference type="InterPro" id="IPR010619">
    <property type="entry name" value="ThrE-like_N"/>
</dbReference>
<dbReference type="KEGG" id="caqu:CAQU_10940"/>
<accession>A0A1L7CI05</accession>
<evidence type="ECO:0000313" key="10">
    <source>
        <dbReference type="EMBL" id="APT85481.1"/>
    </source>
</evidence>
<feature type="transmembrane region" description="Helical" evidence="7">
    <location>
        <begin position="200"/>
        <end position="224"/>
    </location>
</feature>